<dbReference type="GO" id="GO:0071555">
    <property type="term" value="P:cell wall organization"/>
    <property type="evidence" value="ECO:0007669"/>
    <property type="project" value="UniProtKB-KW"/>
</dbReference>
<comment type="similarity">
    <text evidence="10">Belongs to the MurCDEF family. MurF subfamily.</text>
</comment>
<evidence type="ECO:0000259" key="13">
    <source>
        <dbReference type="Pfam" id="PF08245"/>
    </source>
</evidence>
<name>A0A318R3M1_PROMR</name>
<dbReference type="SUPFAM" id="SSF53244">
    <property type="entry name" value="MurD-like peptide ligases, peptide-binding domain"/>
    <property type="match status" value="1"/>
</dbReference>
<keyword evidence="4 10" id="KW-0547">Nucleotide-binding</keyword>
<dbReference type="InterPro" id="IPR035911">
    <property type="entry name" value="MurE/MurF_N"/>
</dbReference>
<dbReference type="SUPFAM" id="SSF53623">
    <property type="entry name" value="MurD-like peptide ligases, catalytic domain"/>
    <property type="match status" value="1"/>
</dbReference>
<dbReference type="EC" id="6.3.2.10" evidence="10 11"/>
<keyword evidence="5 10" id="KW-0067">ATP-binding</keyword>
<organism evidence="14 15">
    <name type="scientific">Prochlorococcus marinus XMU1408</name>
    <dbReference type="NCBI Taxonomy" id="2213228"/>
    <lineage>
        <taxon>Bacteria</taxon>
        <taxon>Bacillati</taxon>
        <taxon>Cyanobacteriota</taxon>
        <taxon>Cyanophyceae</taxon>
        <taxon>Synechococcales</taxon>
        <taxon>Prochlorococcaceae</taxon>
        <taxon>Prochlorococcus</taxon>
    </lineage>
</organism>
<comment type="pathway">
    <text evidence="10 11">Cell wall biogenesis; peptidoglycan biosynthesis.</text>
</comment>
<comment type="subcellular location">
    <subcellularLocation>
        <location evidence="10 11">Cytoplasm</location>
    </subcellularLocation>
</comment>
<keyword evidence="6 10" id="KW-0133">Cell shape</keyword>
<dbReference type="InterPro" id="IPR005863">
    <property type="entry name" value="UDP-N-AcMur_synth"/>
</dbReference>
<dbReference type="SUPFAM" id="SSF63418">
    <property type="entry name" value="MurE/MurF N-terminal domain"/>
    <property type="match status" value="1"/>
</dbReference>
<keyword evidence="8 10" id="KW-0131">Cell cycle</keyword>
<evidence type="ECO:0000256" key="2">
    <source>
        <dbReference type="ARBA" id="ARBA00022598"/>
    </source>
</evidence>
<evidence type="ECO:0000256" key="1">
    <source>
        <dbReference type="ARBA" id="ARBA00022490"/>
    </source>
</evidence>
<evidence type="ECO:0000256" key="7">
    <source>
        <dbReference type="ARBA" id="ARBA00022984"/>
    </source>
</evidence>
<evidence type="ECO:0000259" key="12">
    <source>
        <dbReference type="Pfam" id="PF02875"/>
    </source>
</evidence>
<dbReference type="Gene3D" id="3.90.190.20">
    <property type="entry name" value="Mur ligase, C-terminal domain"/>
    <property type="match status" value="1"/>
</dbReference>
<feature type="binding site" evidence="10">
    <location>
        <begin position="114"/>
        <end position="120"/>
    </location>
    <ligand>
        <name>ATP</name>
        <dbReference type="ChEBI" id="CHEBI:30616"/>
    </ligand>
</feature>
<evidence type="ECO:0000256" key="11">
    <source>
        <dbReference type="RuleBase" id="RU004136"/>
    </source>
</evidence>
<dbReference type="InterPro" id="IPR036565">
    <property type="entry name" value="Mur-like_cat_sf"/>
</dbReference>
<dbReference type="GO" id="GO:0008766">
    <property type="term" value="F:UDP-N-acetylmuramoylalanyl-D-glutamyl-2,6-diaminopimelate-D-alanyl-D-alanine ligase activity"/>
    <property type="evidence" value="ECO:0007669"/>
    <property type="project" value="RHEA"/>
</dbReference>
<dbReference type="Proteomes" id="UP000247807">
    <property type="component" value="Unassembled WGS sequence"/>
</dbReference>
<proteinExistence type="inferred from homology"/>
<evidence type="ECO:0000256" key="5">
    <source>
        <dbReference type="ARBA" id="ARBA00022840"/>
    </source>
</evidence>
<dbReference type="GO" id="GO:0005737">
    <property type="term" value="C:cytoplasm"/>
    <property type="evidence" value="ECO:0007669"/>
    <property type="project" value="UniProtKB-SubCell"/>
</dbReference>
<reference evidence="14 15" key="1">
    <citation type="journal article" date="2018" name="Appl. Environ. Microbiol.">
        <title>Genome rearrangement shapes Prochlorococcus ecological adaptation.</title>
        <authorList>
            <person name="Yan W."/>
            <person name="Wei S."/>
            <person name="Wang Q."/>
            <person name="Xiao X."/>
            <person name="Zeng Q."/>
            <person name="Jiao N."/>
            <person name="Zhang R."/>
        </authorList>
    </citation>
    <scope>NUCLEOTIDE SEQUENCE [LARGE SCALE GENOMIC DNA]</scope>
    <source>
        <strain evidence="14 15">XMU1408</strain>
    </source>
</reference>
<dbReference type="GO" id="GO:0051301">
    <property type="term" value="P:cell division"/>
    <property type="evidence" value="ECO:0007669"/>
    <property type="project" value="UniProtKB-KW"/>
</dbReference>
<dbReference type="GO" id="GO:0009252">
    <property type="term" value="P:peptidoglycan biosynthetic process"/>
    <property type="evidence" value="ECO:0007669"/>
    <property type="project" value="UniProtKB-UniRule"/>
</dbReference>
<dbReference type="UniPathway" id="UPA00219"/>
<dbReference type="EMBL" id="QJUE01000002">
    <property type="protein sequence ID" value="PYE02790.1"/>
    <property type="molecule type" value="Genomic_DNA"/>
</dbReference>
<feature type="domain" description="Mur ligase central" evidence="13">
    <location>
        <begin position="112"/>
        <end position="310"/>
    </location>
</feature>
<dbReference type="Gene3D" id="3.40.1390.10">
    <property type="entry name" value="MurE/MurF, N-terminal domain"/>
    <property type="match status" value="1"/>
</dbReference>
<feature type="domain" description="Mur ligase C-terminal" evidence="12">
    <location>
        <begin position="331"/>
        <end position="452"/>
    </location>
</feature>
<dbReference type="GO" id="GO:0008360">
    <property type="term" value="P:regulation of cell shape"/>
    <property type="evidence" value="ECO:0007669"/>
    <property type="project" value="UniProtKB-KW"/>
</dbReference>
<evidence type="ECO:0000313" key="15">
    <source>
        <dbReference type="Proteomes" id="UP000247807"/>
    </source>
</evidence>
<dbReference type="InterPro" id="IPR004101">
    <property type="entry name" value="Mur_ligase_C"/>
</dbReference>
<dbReference type="Pfam" id="PF08245">
    <property type="entry name" value="Mur_ligase_M"/>
    <property type="match status" value="1"/>
</dbReference>
<dbReference type="InterPro" id="IPR013221">
    <property type="entry name" value="Mur_ligase_cen"/>
</dbReference>
<evidence type="ECO:0000313" key="14">
    <source>
        <dbReference type="EMBL" id="PYE02790.1"/>
    </source>
</evidence>
<dbReference type="GO" id="GO:0005524">
    <property type="term" value="F:ATP binding"/>
    <property type="evidence" value="ECO:0007669"/>
    <property type="project" value="UniProtKB-UniRule"/>
</dbReference>
<evidence type="ECO:0000256" key="8">
    <source>
        <dbReference type="ARBA" id="ARBA00023306"/>
    </source>
</evidence>
<evidence type="ECO:0000256" key="3">
    <source>
        <dbReference type="ARBA" id="ARBA00022618"/>
    </source>
</evidence>
<comment type="caution">
    <text evidence="14">The sequence shown here is derived from an EMBL/GenBank/DDBJ whole genome shotgun (WGS) entry which is preliminary data.</text>
</comment>
<evidence type="ECO:0000256" key="6">
    <source>
        <dbReference type="ARBA" id="ARBA00022960"/>
    </source>
</evidence>
<keyword evidence="2 10" id="KW-0436">Ligase</keyword>
<dbReference type="Pfam" id="PF02875">
    <property type="entry name" value="Mur_ligase_C"/>
    <property type="match status" value="1"/>
</dbReference>
<dbReference type="PANTHER" id="PTHR43024:SF1">
    <property type="entry name" value="UDP-N-ACETYLMURAMOYL-TRIPEPTIDE--D-ALANYL-D-ALANINE LIGASE"/>
    <property type="match status" value="1"/>
</dbReference>
<evidence type="ECO:0000256" key="10">
    <source>
        <dbReference type="HAMAP-Rule" id="MF_02019"/>
    </source>
</evidence>
<keyword evidence="3 10" id="KW-0132">Cell division</keyword>
<comment type="function">
    <text evidence="10 11">Involved in cell wall formation. Catalyzes the final step in the synthesis of UDP-N-acetylmuramoyl-pentapeptide, the precursor of murein.</text>
</comment>
<dbReference type="OrthoDB" id="9801978at2"/>
<dbReference type="PANTHER" id="PTHR43024">
    <property type="entry name" value="UDP-N-ACETYLMURAMOYL-TRIPEPTIDE--D-ALANYL-D-ALANINE LIGASE"/>
    <property type="match status" value="1"/>
</dbReference>
<keyword evidence="9 10" id="KW-0961">Cell wall biogenesis/degradation</keyword>
<dbReference type="InterPro" id="IPR036615">
    <property type="entry name" value="Mur_ligase_C_dom_sf"/>
</dbReference>
<keyword evidence="1 10" id="KW-0963">Cytoplasm</keyword>
<dbReference type="RefSeq" id="WP_158466286.1">
    <property type="nucleotide sequence ID" value="NZ_QJUE01000002.1"/>
</dbReference>
<dbReference type="AlphaFoldDB" id="A0A318R3M1"/>
<accession>A0A318R3M1</accession>
<dbReference type="InterPro" id="IPR051046">
    <property type="entry name" value="MurCDEF_CellWall_CoF430Synth"/>
</dbReference>
<evidence type="ECO:0000256" key="9">
    <source>
        <dbReference type="ARBA" id="ARBA00023316"/>
    </source>
</evidence>
<dbReference type="Gene3D" id="3.40.1190.10">
    <property type="entry name" value="Mur-like, catalytic domain"/>
    <property type="match status" value="1"/>
</dbReference>
<evidence type="ECO:0000256" key="4">
    <source>
        <dbReference type="ARBA" id="ARBA00022741"/>
    </source>
</evidence>
<comment type="catalytic activity">
    <reaction evidence="10 11">
        <text>D-alanyl-D-alanine + UDP-N-acetyl-alpha-D-muramoyl-L-alanyl-gamma-D-glutamyl-meso-2,6-diaminopimelate + ATP = UDP-N-acetyl-alpha-D-muramoyl-L-alanyl-gamma-D-glutamyl-meso-2,6-diaminopimeloyl-D-alanyl-D-alanine + ADP + phosphate + H(+)</text>
        <dbReference type="Rhea" id="RHEA:28374"/>
        <dbReference type="ChEBI" id="CHEBI:15378"/>
        <dbReference type="ChEBI" id="CHEBI:30616"/>
        <dbReference type="ChEBI" id="CHEBI:43474"/>
        <dbReference type="ChEBI" id="CHEBI:57822"/>
        <dbReference type="ChEBI" id="CHEBI:61386"/>
        <dbReference type="ChEBI" id="CHEBI:83905"/>
        <dbReference type="ChEBI" id="CHEBI:456216"/>
        <dbReference type="EC" id="6.3.2.10"/>
    </reaction>
</comment>
<dbReference type="GO" id="GO:0047480">
    <property type="term" value="F:UDP-N-acetylmuramoyl-tripeptide-D-alanyl-D-alanine ligase activity"/>
    <property type="evidence" value="ECO:0007669"/>
    <property type="project" value="UniProtKB-UniRule"/>
</dbReference>
<keyword evidence="7 10" id="KW-0573">Peptidoglycan synthesis</keyword>
<dbReference type="HAMAP" id="MF_02019">
    <property type="entry name" value="MurF"/>
    <property type="match status" value="1"/>
</dbReference>
<gene>
    <name evidence="10" type="primary">murF</name>
    <name evidence="14" type="ORF">DNJ73_03290</name>
</gene>
<dbReference type="NCBIfam" id="TIGR01143">
    <property type="entry name" value="murF"/>
    <property type="match status" value="1"/>
</dbReference>
<sequence>MDITFKDLTKLWGKPINQEKIDLDLPIGFISTDTRTIEKGNFFVPLVGDKFDGHDFLGMACDIGIQAAIVAKEFNGLVPSGLPHWLVPDTLFAYHQIALLHRRKLNLPVVAVTGSVGKTTTRELIRLVLSSLGEIVSSRDNENNDIGVPKTLLRGSASDAAYVLEMGMRGLGQIERLSKVAEPDIAIITNIGQAHIGILGSRANIAKAKSEITTNLKPDGVVIIPFGDNLLEKALREKWSGRIVRVAIEDYSLDWLGSGDDDFAFNDIEPDYISQIDMQNNLIYFEKLKLKLPLEGRHNAMNFMMALTVATELGLSIKNLNKFNINMPKGRNRLVDYGKFLVLDETYNASPESVIASLELLVSKPGRHFAVLGTMLELGSESIKLHKKVFQRAVELGLTGIVFVSCGKESNIIKKIIKELPKHEVVRTPKDAALALLSWLTPGDNILIKGSRKLELEKVLPYLQQ</sequence>
<protein>
    <recommendedName>
        <fullName evidence="10 11">UDP-N-acetylmuramoyl-tripeptide--D-alanyl-D-alanine ligase</fullName>
        <ecNumber evidence="10 11">6.3.2.10</ecNumber>
    </recommendedName>
    <alternativeName>
        <fullName evidence="10">D-alanyl-D-alanine-adding enzyme</fullName>
    </alternativeName>
</protein>